<keyword evidence="2" id="KW-0119">Carbohydrate metabolism</keyword>
<evidence type="ECO:0000256" key="2">
    <source>
        <dbReference type="ARBA" id="ARBA00023277"/>
    </source>
</evidence>
<dbReference type="AlphaFoldDB" id="A0AA88CSJ1"/>
<dbReference type="GO" id="GO:0033926">
    <property type="term" value="F:endo-alpha-N-acetylgalactosaminidase activity"/>
    <property type="evidence" value="ECO:0007669"/>
    <property type="project" value="InterPro"/>
</dbReference>
<gene>
    <name evidence="5" type="ORF">TIFTF001_003997</name>
</gene>
<dbReference type="InterPro" id="IPR008928">
    <property type="entry name" value="6-hairpin_glycosidase_sf"/>
</dbReference>
<dbReference type="GO" id="GO:0005987">
    <property type="term" value="P:sucrose catabolic process"/>
    <property type="evidence" value="ECO:0007669"/>
    <property type="project" value="TreeGrafter"/>
</dbReference>
<proteinExistence type="predicted"/>
<dbReference type="Pfam" id="PF12899">
    <property type="entry name" value="Glyco_hydro_100"/>
    <property type="match status" value="1"/>
</dbReference>
<keyword evidence="4" id="KW-0732">Signal</keyword>
<protein>
    <submittedName>
        <fullName evidence="5">Uncharacterized protein</fullName>
    </submittedName>
</protein>
<evidence type="ECO:0000256" key="1">
    <source>
        <dbReference type="ARBA" id="ARBA00022801"/>
    </source>
</evidence>
<dbReference type="EMBL" id="BTGU01000004">
    <property type="protein sequence ID" value="GMN33158.1"/>
    <property type="molecule type" value="Genomic_DNA"/>
</dbReference>
<feature type="chain" id="PRO_5041669856" evidence="4">
    <location>
        <begin position="23"/>
        <end position="98"/>
    </location>
</feature>
<organism evidence="5 6">
    <name type="scientific">Ficus carica</name>
    <name type="common">Common fig</name>
    <dbReference type="NCBI Taxonomy" id="3494"/>
    <lineage>
        <taxon>Eukaryota</taxon>
        <taxon>Viridiplantae</taxon>
        <taxon>Streptophyta</taxon>
        <taxon>Embryophyta</taxon>
        <taxon>Tracheophyta</taxon>
        <taxon>Spermatophyta</taxon>
        <taxon>Magnoliopsida</taxon>
        <taxon>eudicotyledons</taxon>
        <taxon>Gunneridae</taxon>
        <taxon>Pentapetalae</taxon>
        <taxon>rosids</taxon>
        <taxon>fabids</taxon>
        <taxon>Rosales</taxon>
        <taxon>Moraceae</taxon>
        <taxon>Ficeae</taxon>
        <taxon>Ficus</taxon>
    </lineage>
</organism>
<keyword evidence="6" id="KW-1185">Reference proteome</keyword>
<dbReference type="SUPFAM" id="SSF48208">
    <property type="entry name" value="Six-hairpin glycosidases"/>
    <property type="match status" value="1"/>
</dbReference>
<evidence type="ECO:0000256" key="4">
    <source>
        <dbReference type="SAM" id="SignalP"/>
    </source>
</evidence>
<dbReference type="GO" id="GO:0004575">
    <property type="term" value="F:sucrose alpha-glucosidase activity"/>
    <property type="evidence" value="ECO:0007669"/>
    <property type="project" value="TreeGrafter"/>
</dbReference>
<feature type="signal peptide" evidence="4">
    <location>
        <begin position="1"/>
        <end position="22"/>
    </location>
</feature>
<keyword evidence="1" id="KW-0378">Hydrolase</keyword>
<evidence type="ECO:0000256" key="3">
    <source>
        <dbReference type="ARBA" id="ARBA00023295"/>
    </source>
</evidence>
<dbReference type="InterPro" id="IPR024746">
    <property type="entry name" value="Glyco_hydro_100"/>
</dbReference>
<dbReference type="PANTHER" id="PTHR31916">
    <property type="match status" value="1"/>
</dbReference>
<reference evidence="5" key="1">
    <citation type="submission" date="2023-07" db="EMBL/GenBank/DDBJ databases">
        <title>draft genome sequence of fig (Ficus carica).</title>
        <authorList>
            <person name="Takahashi T."/>
            <person name="Nishimura K."/>
        </authorList>
    </citation>
    <scope>NUCLEOTIDE SEQUENCE</scope>
</reference>
<keyword evidence="3" id="KW-0326">Glycosidase</keyword>
<name>A0AA88CSJ1_FICCA</name>
<accession>A0AA88CSJ1</accession>
<evidence type="ECO:0000313" key="6">
    <source>
        <dbReference type="Proteomes" id="UP001187192"/>
    </source>
</evidence>
<dbReference type="PANTHER" id="PTHR31916:SF37">
    <property type="entry name" value="ALKALINE_NEUTRAL INVERTASE"/>
    <property type="match status" value="1"/>
</dbReference>
<comment type="caution">
    <text evidence="5">The sequence shown here is derived from an EMBL/GenBank/DDBJ whole genome shotgun (WGS) entry which is preliminary data.</text>
</comment>
<sequence>MRSDRRKLTLNLLGFPLQIAMAIKSIGGGDALDLQCTKTGRPQTAKRAIKLVEQHLSKDGWPEYYDGNIGCHIGKQARKYKTWSICGSPVGKTTLPIS</sequence>
<evidence type="ECO:0000313" key="5">
    <source>
        <dbReference type="EMBL" id="GMN33158.1"/>
    </source>
</evidence>
<dbReference type="Proteomes" id="UP001187192">
    <property type="component" value="Unassembled WGS sequence"/>
</dbReference>